<dbReference type="GO" id="GO:0005886">
    <property type="term" value="C:plasma membrane"/>
    <property type="evidence" value="ECO:0007669"/>
    <property type="project" value="UniProtKB-SubCell"/>
</dbReference>
<dbReference type="Pfam" id="PF16708">
    <property type="entry name" value="LppA"/>
    <property type="match status" value="1"/>
</dbReference>
<sequence>MNDQFETLARRPDIDVATERYQKMQEDVRGRISAELGPVEWKVRRPLSRSGCAEFPDVSEAESRTLGLWYFTSNIPDDKWERAVKIISEINAAYGFGPPRHMENSPGRHEVISVDSLGASYTLGTSVHTTLMLHTGCHLEAKAHPANAGKKTP</sequence>
<keyword evidence="6 7" id="KW-0449">Lipoprotein</keyword>
<dbReference type="EMBL" id="LT629701">
    <property type="protein sequence ID" value="SDM91050.1"/>
    <property type="molecule type" value="Genomic_DNA"/>
</dbReference>
<accession>A0A1G9X2T1</accession>
<dbReference type="AlphaFoldDB" id="A0A1G9X2T1"/>
<evidence type="ECO:0000256" key="5">
    <source>
        <dbReference type="ARBA" id="ARBA00023139"/>
    </source>
</evidence>
<dbReference type="STRING" id="211114.SAMN04489726_3958"/>
<evidence type="ECO:0000256" key="2">
    <source>
        <dbReference type="ARBA" id="ARBA00022475"/>
    </source>
</evidence>
<reference evidence="7 8" key="1">
    <citation type="submission" date="2016-10" db="EMBL/GenBank/DDBJ databases">
        <authorList>
            <person name="de Groot N.N."/>
        </authorList>
    </citation>
    <scope>NUCLEOTIDE SEQUENCE [LARGE SCALE GENOMIC DNA]</scope>
    <source>
        <strain evidence="7 8">DSM 44149</strain>
    </source>
</reference>
<evidence type="ECO:0000256" key="1">
    <source>
        <dbReference type="ARBA" id="ARBA00004193"/>
    </source>
</evidence>
<organism evidence="7 8">
    <name type="scientific">Allokutzneria albata</name>
    <name type="common">Kibdelosporangium albatum</name>
    <dbReference type="NCBI Taxonomy" id="211114"/>
    <lineage>
        <taxon>Bacteria</taxon>
        <taxon>Bacillati</taxon>
        <taxon>Actinomycetota</taxon>
        <taxon>Actinomycetes</taxon>
        <taxon>Pseudonocardiales</taxon>
        <taxon>Pseudonocardiaceae</taxon>
        <taxon>Allokutzneria</taxon>
    </lineage>
</organism>
<name>A0A1G9X2T1_ALLAB</name>
<evidence type="ECO:0000313" key="8">
    <source>
        <dbReference type="Proteomes" id="UP000183376"/>
    </source>
</evidence>
<dbReference type="Gene3D" id="3.30.2030.20">
    <property type="match status" value="1"/>
</dbReference>
<keyword evidence="3" id="KW-0732">Signal</keyword>
<evidence type="ECO:0000256" key="3">
    <source>
        <dbReference type="ARBA" id="ARBA00022729"/>
    </source>
</evidence>
<keyword evidence="5" id="KW-0564">Palmitate</keyword>
<evidence type="ECO:0000313" key="7">
    <source>
        <dbReference type="EMBL" id="SDM91050.1"/>
    </source>
</evidence>
<keyword evidence="2" id="KW-1003">Cell membrane</keyword>
<keyword evidence="4" id="KW-0472">Membrane</keyword>
<comment type="subcellular location">
    <subcellularLocation>
        <location evidence="1">Cell membrane</location>
        <topology evidence="1">Lipid-anchor</topology>
    </subcellularLocation>
</comment>
<proteinExistence type="predicted"/>
<gene>
    <name evidence="7" type="ORF">SAMN04489726_3958</name>
</gene>
<dbReference type="InterPro" id="IPR032018">
    <property type="entry name" value="LppA/LppB/LprP"/>
</dbReference>
<protein>
    <submittedName>
        <fullName evidence="7">Lipoprotein</fullName>
    </submittedName>
</protein>
<keyword evidence="8" id="KW-1185">Reference proteome</keyword>
<evidence type="ECO:0000256" key="6">
    <source>
        <dbReference type="ARBA" id="ARBA00023288"/>
    </source>
</evidence>
<dbReference type="Proteomes" id="UP000183376">
    <property type="component" value="Chromosome I"/>
</dbReference>
<evidence type="ECO:0000256" key="4">
    <source>
        <dbReference type="ARBA" id="ARBA00023136"/>
    </source>
</evidence>